<dbReference type="CDD" id="cd00093">
    <property type="entry name" value="HTH_XRE"/>
    <property type="match status" value="1"/>
</dbReference>
<dbReference type="AlphaFoldDB" id="A0A951IY86"/>
<dbReference type="Pfam" id="PF01381">
    <property type="entry name" value="HTH_3"/>
    <property type="match status" value="1"/>
</dbReference>
<organism evidence="2 3">
    <name type="scientific">Arthrospiribacter ruber</name>
    <dbReference type="NCBI Taxonomy" id="2487934"/>
    <lineage>
        <taxon>Bacteria</taxon>
        <taxon>Pseudomonadati</taxon>
        <taxon>Bacteroidota</taxon>
        <taxon>Cytophagia</taxon>
        <taxon>Cytophagales</taxon>
        <taxon>Cyclobacteriaceae</taxon>
        <taxon>Arthrospiribacter</taxon>
    </lineage>
</organism>
<dbReference type="Proteomes" id="UP000727490">
    <property type="component" value="Unassembled WGS sequence"/>
</dbReference>
<dbReference type="InterPro" id="IPR010982">
    <property type="entry name" value="Lambda_DNA-bd_dom_sf"/>
</dbReference>
<dbReference type="RefSeq" id="WP_246611503.1">
    <property type="nucleotide sequence ID" value="NZ_RPHB01000003.1"/>
</dbReference>
<comment type="caution">
    <text evidence="2">The sequence shown here is derived from an EMBL/GenBank/DDBJ whole genome shotgun (WGS) entry which is preliminary data.</text>
</comment>
<feature type="domain" description="HTH cro/C1-type" evidence="1">
    <location>
        <begin position="32"/>
        <end position="86"/>
    </location>
</feature>
<reference evidence="2 3" key="1">
    <citation type="journal article" date="2020" name="Syst. Appl. Microbiol.">
        <title>Arthrospiribacter ruber gen. nov., sp. nov., a novel bacterium isolated from Arthrospira cultures.</title>
        <authorList>
            <person name="Waleron M."/>
            <person name="Misztak A."/>
            <person name="Waleron M.M."/>
            <person name="Furmaniak M."/>
            <person name="Mrozik A."/>
            <person name="Waleron K."/>
        </authorList>
    </citation>
    <scope>NUCLEOTIDE SEQUENCE [LARGE SCALE GENOMIC DNA]</scope>
    <source>
        <strain evidence="2 3">DPMB0001</strain>
    </source>
</reference>
<evidence type="ECO:0000313" key="3">
    <source>
        <dbReference type="Proteomes" id="UP000727490"/>
    </source>
</evidence>
<dbReference type="EMBL" id="RPHB01000003">
    <property type="protein sequence ID" value="MBW3467708.1"/>
    <property type="molecule type" value="Genomic_DNA"/>
</dbReference>
<dbReference type="PROSITE" id="PS50943">
    <property type="entry name" value="HTH_CROC1"/>
    <property type="match status" value="1"/>
</dbReference>
<evidence type="ECO:0000259" key="1">
    <source>
        <dbReference type="PROSITE" id="PS50943"/>
    </source>
</evidence>
<evidence type="ECO:0000313" key="2">
    <source>
        <dbReference type="EMBL" id="MBW3467708.1"/>
    </source>
</evidence>
<dbReference type="SMART" id="SM00530">
    <property type="entry name" value="HTH_XRE"/>
    <property type="match status" value="1"/>
</dbReference>
<keyword evidence="3" id="KW-1185">Reference proteome</keyword>
<dbReference type="Gene3D" id="1.10.260.40">
    <property type="entry name" value="lambda repressor-like DNA-binding domains"/>
    <property type="match status" value="1"/>
</dbReference>
<protein>
    <submittedName>
        <fullName evidence="2">XRE family transcriptional regulator</fullName>
    </submittedName>
</protein>
<name>A0A951IY86_9BACT</name>
<gene>
    <name evidence="2" type="ORF">EGN73_07745</name>
</gene>
<dbReference type="GO" id="GO:0003677">
    <property type="term" value="F:DNA binding"/>
    <property type="evidence" value="ECO:0007669"/>
    <property type="project" value="InterPro"/>
</dbReference>
<accession>A0A951IY86</accession>
<dbReference type="InterPro" id="IPR001387">
    <property type="entry name" value="Cro/C1-type_HTH"/>
</dbReference>
<proteinExistence type="predicted"/>
<sequence length="156" mass="17871">MKPNMSKIFESIQISDEVKRFVDHSFDVANKIHELLEKQGKTQRDLASLMGKKESEISKWMQGTHNFTLKSIAKIESVLGESLFEVLKPDEVKVKKQVAVFYNNFMKQNEFLFKKSEIINQLHPISTEFKKVMVGPNQLNQKSEVVTGESSFSMAA</sequence>
<dbReference type="SUPFAM" id="SSF47413">
    <property type="entry name" value="lambda repressor-like DNA-binding domains"/>
    <property type="match status" value="1"/>
</dbReference>